<feature type="region of interest" description="Disordered" evidence="1">
    <location>
        <begin position="302"/>
        <end position="425"/>
    </location>
</feature>
<evidence type="ECO:0000256" key="1">
    <source>
        <dbReference type="SAM" id="MobiDB-lite"/>
    </source>
</evidence>
<evidence type="ECO:0000313" key="4">
    <source>
        <dbReference type="Proteomes" id="UP001287286"/>
    </source>
</evidence>
<proteinExistence type="predicted"/>
<dbReference type="Proteomes" id="UP001287286">
    <property type="component" value="Unassembled WGS sequence"/>
</dbReference>
<feature type="transmembrane region" description="Helical" evidence="2">
    <location>
        <begin position="549"/>
        <end position="570"/>
    </location>
</feature>
<feature type="region of interest" description="Disordered" evidence="1">
    <location>
        <begin position="1"/>
        <end position="26"/>
    </location>
</feature>
<evidence type="ECO:0000313" key="3">
    <source>
        <dbReference type="EMBL" id="KAK4094935.1"/>
    </source>
</evidence>
<feature type="transmembrane region" description="Helical" evidence="2">
    <location>
        <begin position="523"/>
        <end position="543"/>
    </location>
</feature>
<keyword evidence="2" id="KW-0472">Membrane</keyword>
<feature type="compositionally biased region" description="Low complexity" evidence="1">
    <location>
        <begin position="12"/>
        <end position="26"/>
    </location>
</feature>
<evidence type="ECO:0000256" key="2">
    <source>
        <dbReference type="SAM" id="Phobius"/>
    </source>
</evidence>
<dbReference type="PANTHER" id="PTHR31303">
    <property type="entry name" value="CTP-DEPENDENT DIACYLGLYCEROL KINASE 1"/>
    <property type="match status" value="1"/>
</dbReference>
<accession>A0ABR0CFB1</accession>
<evidence type="ECO:0008006" key="5">
    <source>
        <dbReference type="Google" id="ProtNLM"/>
    </source>
</evidence>
<feature type="compositionally biased region" description="Low complexity" evidence="1">
    <location>
        <begin position="388"/>
        <end position="403"/>
    </location>
</feature>
<dbReference type="InterPro" id="IPR037997">
    <property type="entry name" value="Dgk1-like"/>
</dbReference>
<keyword evidence="2" id="KW-0812">Transmembrane</keyword>
<reference evidence="3 4" key="1">
    <citation type="journal article" date="2024" name="Microbiol. Resour. Announc.">
        <title>Genome annotations for the ascomycete fungi Trichoderma harzianum, Trichoderma aggressivum, and Purpureocillium lilacinum.</title>
        <authorList>
            <person name="Beijen E.P.W."/>
            <person name="Ohm R.A."/>
        </authorList>
    </citation>
    <scope>NUCLEOTIDE SEQUENCE [LARGE SCALE GENOMIC DNA]</scope>
    <source>
        <strain evidence="3 4">CBS 150709</strain>
    </source>
</reference>
<dbReference type="PANTHER" id="PTHR31303:SF1">
    <property type="entry name" value="CTP-DEPENDENT DIACYLGLYCEROL KINASE 1"/>
    <property type="match status" value="1"/>
</dbReference>
<protein>
    <recommendedName>
        <fullName evidence="5">Phosphatidate cytidylyltransferase</fullName>
    </recommendedName>
</protein>
<dbReference type="EMBL" id="JAWRVI010000002">
    <property type="protein sequence ID" value="KAK4094935.1"/>
    <property type="molecule type" value="Genomic_DNA"/>
</dbReference>
<keyword evidence="2" id="KW-1133">Transmembrane helix</keyword>
<comment type="caution">
    <text evidence="3">The sequence shown here is derived from an EMBL/GenBank/DDBJ whole genome shotgun (WGS) entry which is preliminary data.</text>
</comment>
<feature type="transmembrane region" description="Helical" evidence="2">
    <location>
        <begin position="582"/>
        <end position="603"/>
    </location>
</feature>
<feature type="compositionally biased region" description="Acidic residues" evidence="1">
    <location>
        <begin position="349"/>
        <end position="360"/>
    </location>
</feature>
<gene>
    <name evidence="3" type="ORF">Purlil1_631</name>
</gene>
<keyword evidence="4" id="KW-1185">Reference proteome</keyword>
<name>A0ABR0CFB1_PURLI</name>
<sequence>MRTHDGMETVGSSPPFCQQQPSQQPALSVAPPKQEALAWVLQDLTARRVVARRCMRPVAFAGRRPRSFWAVTCLRRCPSSDFDSGGTATSDGRVGALGGGGGGGQAPAGQGLAVLHGQDGFPGPMAGGGRDPNAPDGIVLPRVCTLFGVGVGKNSRAPGLSVICLPTTNLPVTHIAIAGAPRSSLLLLLPPPPSSLVMCVSPRRRTSELYPSRPPCREAAAAAHHRPETPHRQSRGLFALFDSRDDDDDLATARLSRRDTHLHSASTFVFWPSAFESNRRVVAGVVRCPALPPVSFITMSQRRRSAVPETPRVISPSPTPSELDAAEYFGPTTRSAARKRVSTPHTLDEDGAEDEHEQDEVPGLRRSRTRSRSPIDGRKIARMTPSNSSQATKAKAKATSPTAGNGKLGTTNGHLAPPQPTAPSGWSWRDFSRSPSPLGLIPIHRHWRTFVHKHEVPRKVLHVSIGFFVVWLYTTGTQTSSVPPYLMGALIPIATTDWLRHRYESVNRLYVKLLGALMRESEYSGWNGVIFYLLGAWIVLYFFPKDVGVMSVLLLSWCDTAASTFGRLWGRYTPRLRRGKSLAGSLAAFVVGVATSYFFYGWLVPTIGPMPGDEGFMFKNALSLPSSVTNALGISKAAATITGPLALGVMGLWSGFVASTSEVIDIFGWDDNLTIPVLSGIGIWGFLKLFS</sequence>
<organism evidence="3 4">
    <name type="scientific">Purpureocillium lilacinum</name>
    <name type="common">Paecilomyces lilacinus</name>
    <dbReference type="NCBI Taxonomy" id="33203"/>
    <lineage>
        <taxon>Eukaryota</taxon>
        <taxon>Fungi</taxon>
        <taxon>Dikarya</taxon>
        <taxon>Ascomycota</taxon>
        <taxon>Pezizomycotina</taxon>
        <taxon>Sordariomycetes</taxon>
        <taxon>Hypocreomycetidae</taxon>
        <taxon>Hypocreales</taxon>
        <taxon>Ophiocordycipitaceae</taxon>
        <taxon>Purpureocillium</taxon>
    </lineage>
</organism>